<evidence type="ECO:0000313" key="1">
    <source>
        <dbReference type="Proteomes" id="UP000504637"/>
    </source>
</evidence>
<dbReference type="AlphaFoldDB" id="A0A6J3LS38"/>
<dbReference type="Proteomes" id="UP000504637">
    <property type="component" value="Unplaced"/>
</dbReference>
<proteinExistence type="predicted"/>
<dbReference type="OrthoDB" id="4232264at2759"/>
<protein>
    <submittedName>
        <fullName evidence="2">Uncharacterized protein</fullName>
    </submittedName>
</protein>
<gene>
    <name evidence="2" type="ORF">K489DRAFT_328262</name>
</gene>
<dbReference type="Pfam" id="PF20174">
    <property type="entry name" value="DUF6540"/>
    <property type="match status" value="1"/>
</dbReference>
<dbReference type="RefSeq" id="XP_033455135.1">
    <property type="nucleotide sequence ID" value="XM_033602044.1"/>
</dbReference>
<name>A0A6J3LS38_9PEZI</name>
<sequence>MSSDTTHYNVYRVLSSQSHGPDHEGLALVPAQMPEQNAGRFYHVIGSVGMGMDYQKRGRFDFSREESYKSKSFLFPIKKESLQDWEQICESKPAPHDPRVLTERNISPPPPNCASWVDDVIKDAKALAITSRPDQS</sequence>
<evidence type="ECO:0000313" key="2">
    <source>
        <dbReference type="RefSeq" id="XP_033455135.1"/>
    </source>
</evidence>
<dbReference type="InterPro" id="IPR046670">
    <property type="entry name" value="DUF6540"/>
</dbReference>
<organism evidence="2">
    <name type="scientific">Dissoconium aciculare CBS 342.82</name>
    <dbReference type="NCBI Taxonomy" id="1314786"/>
    <lineage>
        <taxon>Eukaryota</taxon>
        <taxon>Fungi</taxon>
        <taxon>Dikarya</taxon>
        <taxon>Ascomycota</taxon>
        <taxon>Pezizomycotina</taxon>
        <taxon>Dothideomycetes</taxon>
        <taxon>Dothideomycetidae</taxon>
        <taxon>Mycosphaerellales</taxon>
        <taxon>Dissoconiaceae</taxon>
        <taxon>Dissoconium</taxon>
    </lineage>
</organism>
<keyword evidence="1" id="KW-1185">Reference proteome</keyword>
<dbReference type="GeneID" id="54359844"/>
<reference evidence="2" key="2">
    <citation type="submission" date="2020-04" db="EMBL/GenBank/DDBJ databases">
        <authorList>
            <consortium name="NCBI Genome Project"/>
        </authorList>
    </citation>
    <scope>NUCLEOTIDE SEQUENCE</scope>
    <source>
        <strain evidence="2">CBS 342.82</strain>
    </source>
</reference>
<accession>A0A6J3LS38</accession>
<reference evidence="2" key="3">
    <citation type="submission" date="2025-08" db="UniProtKB">
        <authorList>
            <consortium name="RefSeq"/>
        </authorList>
    </citation>
    <scope>IDENTIFICATION</scope>
    <source>
        <strain evidence="2">CBS 342.82</strain>
    </source>
</reference>
<reference evidence="2" key="1">
    <citation type="submission" date="2020-01" db="EMBL/GenBank/DDBJ databases">
        <authorList>
            <consortium name="DOE Joint Genome Institute"/>
            <person name="Haridas S."/>
            <person name="Albert R."/>
            <person name="Binder M."/>
            <person name="Bloem J."/>
            <person name="Labutti K."/>
            <person name="Salamov A."/>
            <person name="Andreopoulos B."/>
            <person name="Baker S.E."/>
            <person name="Barry K."/>
            <person name="Bills G."/>
            <person name="Bluhm B.H."/>
            <person name="Cannon C."/>
            <person name="Castanera R."/>
            <person name="Culley D.E."/>
            <person name="Daum C."/>
            <person name="Ezra D."/>
            <person name="Gonzalez J.B."/>
            <person name="Henrissat B."/>
            <person name="Kuo A."/>
            <person name="Liang C."/>
            <person name="Lipzen A."/>
            <person name="Lutzoni F."/>
            <person name="Magnuson J."/>
            <person name="Mondo S."/>
            <person name="Nolan M."/>
            <person name="Ohm R."/>
            <person name="Pangilinan J."/>
            <person name="Park H.-J."/>
            <person name="Ramirez L."/>
            <person name="Alfaro M."/>
            <person name="Sun H."/>
            <person name="Tritt A."/>
            <person name="Yoshinaga Y."/>
            <person name="Zwiers L.-H."/>
            <person name="Turgeon B.G."/>
            <person name="Goodwin S.B."/>
            <person name="Spatafora J.W."/>
            <person name="Crous P.W."/>
            <person name="Grigoriev I.V."/>
        </authorList>
    </citation>
    <scope>NUCLEOTIDE SEQUENCE</scope>
    <source>
        <strain evidence="2">CBS 342.82</strain>
    </source>
</reference>